<dbReference type="InterPro" id="IPR019775">
    <property type="entry name" value="WD40_repeat_CS"/>
</dbReference>
<accession>A0A137PAV7</accession>
<evidence type="ECO:0000256" key="2">
    <source>
        <dbReference type="ARBA" id="ARBA00004514"/>
    </source>
</evidence>
<reference evidence="13 14" key="1">
    <citation type="journal article" date="2015" name="Genome Biol. Evol.">
        <title>Phylogenomic analyses indicate that early fungi evolved digesting cell walls of algal ancestors of land plants.</title>
        <authorList>
            <person name="Chang Y."/>
            <person name="Wang S."/>
            <person name="Sekimoto S."/>
            <person name="Aerts A.L."/>
            <person name="Choi C."/>
            <person name="Clum A."/>
            <person name="LaButti K.M."/>
            <person name="Lindquist E.A."/>
            <person name="Yee Ngan C."/>
            <person name="Ohm R.A."/>
            <person name="Salamov A.A."/>
            <person name="Grigoriev I.V."/>
            <person name="Spatafora J.W."/>
            <person name="Berbee M.L."/>
        </authorList>
    </citation>
    <scope>NUCLEOTIDE SEQUENCE [LARGE SCALE GENOMIC DNA]</scope>
    <source>
        <strain evidence="13 14">NRRL 28638</strain>
    </source>
</reference>
<keyword evidence="6" id="KW-0677">Repeat</keyword>
<dbReference type="GO" id="GO:0005829">
    <property type="term" value="C:cytosol"/>
    <property type="evidence" value="ECO:0007669"/>
    <property type="project" value="UniProtKB-SubCell"/>
</dbReference>
<dbReference type="InterPro" id="IPR020472">
    <property type="entry name" value="WD40_PAC1"/>
</dbReference>
<protein>
    <recommendedName>
        <fullName evidence="10">Peroxin-7</fullName>
    </recommendedName>
</protein>
<proteinExistence type="inferred from homology"/>
<sequence>MLKQFIAPKYSGYSLQFSPFFEHKLAVVGAANYGLIGNGQLLILEDTPGDIVVQNSFETQDGLFDISWSEINEHQLITACGDGSIKLWDINLKNHPIRNWQEHKKEVMGVNWNPIKKDLFCSASWDQTIKIWNPEVGNSLTTLPGHQQCVYSAMWSPHNPDLLASCSGDQQLKVWDTRNPNQAAHSIHAHLNEILSLDWNKYEPSQVVTASVDHTVKAWDLRDLRRELVSHKCHDYAIRRVKCSPHANGVIGTASYDMTARLWDLNRLQRGNNPALYVHDVHSEFVLGLDFNLYVPGQVATCSWDEKINLFVVPELAKQG</sequence>
<evidence type="ECO:0000256" key="11">
    <source>
        <dbReference type="PROSITE-ProRule" id="PRU00221"/>
    </source>
</evidence>
<evidence type="ECO:0000256" key="5">
    <source>
        <dbReference type="ARBA" id="ARBA00022574"/>
    </source>
</evidence>
<dbReference type="Gene3D" id="2.130.10.10">
    <property type="entry name" value="YVTN repeat-like/Quinoprotein amine dehydrogenase"/>
    <property type="match status" value="1"/>
</dbReference>
<evidence type="ECO:0000256" key="4">
    <source>
        <dbReference type="ARBA" id="ARBA00022490"/>
    </source>
</evidence>
<evidence type="ECO:0000313" key="13">
    <source>
        <dbReference type="EMBL" id="KXN72150.1"/>
    </source>
</evidence>
<dbReference type="PRINTS" id="PR00320">
    <property type="entry name" value="GPROTEINBRPT"/>
</dbReference>
<dbReference type="InterPro" id="IPR036322">
    <property type="entry name" value="WD40_repeat_dom_sf"/>
</dbReference>
<dbReference type="OMA" id="FAVHWNL"/>
<gene>
    <name evidence="13" type="ORF">CONCODRAFT_81479</name>
</gene>
<dbReference type="GO" id="GO:0005053">
    <property type="term" value="F:peroxisome matrix targeting signal-2 binding"/>
    <property type="evidence" value="ECO:0007669"/>
    <property type="project" value="InterPro"/>
</dbReference>
<keyword evidence="8" id="KW-0576">Peroxisome</keyword>
<feature type="repeat" description="WD" evidence="11">
    <location>
        <begin position="100"/>
        <end position="142"/>
    </location>
</feature>
<dbReference type="OrthoDB" id="273771at2759"/>
<dbReference type="PROSITE" id="PS00678">
    <property type="entry name" value="WD_REPEATS_1"/>
    <property type="match status" value="3"/>
</dbReference>
<dbReference type="Proteomes" id="UP000070444">
    <property type="component" value="Unassembled WGS sequence"/>
</dbReference>
<keyword evidence="3" id="KW-0813">Transport</keyword>
<dbReference type="PROSITE" id="PS50082">
    <property type="entry name" value="WD_REPEATS_2"/>
    <property type="match status" value="3"/>
</dbReference>
<feature type="repeat" description="WD" evidence="11">
    <location>
        <begin position="143"/>
        <end position="185"/>
    </location>
</feature>
<evidence type="ECO:0000256" key="10">
    <source>
        <dbReference type="ARBA" id="ARBA00032565"/>
    </source>
</evidence>
<evidence type="ECO:0000256" key="9">
    <source>
        <dbReference type="ARBA" id="ARBA00024017"/>
    </source>
</evidence>
<dbReference type="PANTHER" id="PTHR46027:SF1">
    <property type="entry name" value="PEROXISOMAL TARGETING SIGNAL 2 RECEPTOR"/>
    <property type="match status" value="1"/>
</dbReference>
<dbReference type="InterPro" id="IPR044536">
    <property type="entry name" value="PEX7"/>
</dbReference>
<dbReference type="AlphaFoldDB" id="A0A137PAV7"/>
<evidence type="ECO:0000256" key="3">
    <source>
        <dbReference type="ARBA" id="ARBA00022448"/>
    </source>
</evidence>
<dbReference type="Pfam" id="PF23609">
    <property type="entry name" value="Beta-prop_EIPR1"/>
    <property type="match status" value="1"/>
</dbReference>
<evidence type="ECO:0000259" key="12">
    <source>
        <dbReference type="Pfam" id="PF23609"/>
    </source>
</evidence>
<name>A0A137PAV7_CONC2</name>
<dbReference type="EMBL" id="KQ964459">
    <property type="protein sequence ID" value="KXN72150.1"/>
    <property type="molecule type" value="Genomic_DNA"/>
</dbReference>
<dbReference type="SUPFAM" id="SSF50978">
    <property type="entry name" value="WD40 repeat-like"/>
    <property type="match status" value="1"/>
</dbReference>
<feature type="domain" description="EIPR1-like beta-propeller" evidence="12">
    <location>
        <begin position="148"/>
        <end position="263"/>
    </location>
</feature>
<keyword evidence="4" id="KW-0963">Cytoplasm</keyword>
<comment type="similarity">
    <text evidence="9">Belongs to the WD repeat peroxin-7 family.</text>
</comment>
<dbReference type="PROSITE" id="PS50294">
    <property type="entry name" value="WD_REPEATS_REGION"/>
    <property type="match status" value="3"/>
</dbReference>
<evidence type="ECO:0000256" key="1">
    <source>
        <dbReference type="ARBA" id="ARBA00004253"/>
    </source>
</evidence>
<dbReference type="GO" id="GO:0005782">
    <property type="term" value="C:peroxisomal matrix"/>
    <property type="evidence" value="ECO:0007669"/>
    <property type="project" value="UniProtKB-SubCell"/>
</dbReference>
<dbReference type="InterPro" id="IPR059104">
    <property type="entry name" value="Beta-prop_EIPR1-like"/>
</dbReference>
<dbReference type="STRING" id="796925.A0A137PAV7"/>
<dbReference type="GO" id="GO:0016558">
    <property type="term" value="P:protein import into peroxisome matrix"/>
    <property type="evidence" value="ECO:0007669"/>
    <property type="project" value="InterPro"/>
</dbReference>
<feature type="repeat" description="WD" evidence="11">
    <location>
        <begin position="187"/>
        <end position="229"/>
    </location>
</feature>
<dbReference type="CDD" id="cd00200">
    <property type="entry name" value="WD40"/>
    <property type="match status" value="1"/>
</dbReference>
<evidence type="ECO:0000256" key="6">
    <source>
        <dbReference type="ARBA" id="ARBA00022737"/>
    </source>
</evidence>
<evidence type="ECO:0000256" key="7">
    <source>
        <dbReference type="ARBA" id="ARBA00022927"/>
    </source>
</evidence>
<comment type="subcellular location">
    <subcellularLocation>
        <location evidence="2">Cytoplasm</location>
        <location evidence="2">Cytosol</location>
    </subcellularLocation>
    <subcellularLocation>
        <location evidence="1">Peroxisome matrix</location>
    </subcellularLocation>
</comment>
<keyword evidence="14" id="KW-1185">Reference proteome</keyword>
<dbReference type="PANTHER" id="PTHR46027">
    <property type="entry name" value="PEROXISOMAL TARGETING SIGNAL 2 RECEPTOR"/>
    <property type="match status" value="1"/>
</dbReference>
<keyword evidence="7" id="KW-0653">Protein transport</keyword>
<evidence type="ECO:0000313" key="14">
    <source>
        <dbReference type="Proteomes" id="UP000070444"/>
    </source>
</evidence>
<organism evidence="13 14">
    <name type="scientific">Conidiobolus coronatus (strain ATCC 28846 / CBS 209.66 / NRRL 28638)</name>
    <name type="common">Delacroixia coronata</name>
    <dbReference type="NCBI Taxonomy" id="796925"/>
    <lineage>
        <taxon>Eukaryota</taxon>
        <taxon>Fungi</taxon>
        <taxon>Fungi incertae sedis</taxon>
        <taxon>Zoopagomycota</taxon>
        <taxon>Entomophthoromycotina</taxon>
        <taxon>Entomophthoromycetes</taxon>
        <taxon>Entomophthorales</taxon>
        <taxon>Ancylistaceae</taxon>
        <taxon>Conidiobolus</taxon>
    </lineage>
</organism>
<dbReference type="InterPro" id="IPR001680">
    <property type="entry name" value="WD40_rpt"/>
</dbReference>
<evidence type="ECO:0000256" key="8">
    <source>
        <dbReference type="ARBA" id="ARBA00023140"/>
    </source>
</evidence>
<dbReference type="InterPro" id="IPR015943">
    <property type="entry name" value="WD40/YVTN_repeat-like_dom_sf"/>
</dbReference>
<keyword evidence="5 11" id="KW-0853">WD repeat</keyword>
<dbReference type="Pfam" id="PF00400">
    <property type="entry name" value="WD40"/>
    <property type="match status" value="2"/>
</dbReference>
<dbReference type="SMART" id="SM00320">
    <property type="entry name" value="WD40"/>
    <property type="match status" value="6"/>
</dbReference>